<dbReference type="Proteomes" id="UP000198623">
    <property type="component" value="Unassembled WGS sequence"/>
</dbReference>
<gene>
    <name evidence="4" type="ORF">SAMN05216175_10991</name>
</gene>
<evidence type="ECO:0000313" key="5">
    <source>
        <dbReference type="Proteomes" id="UP000198623"/>
    </source>
</evidence>
<dbReference type="OrthoDB" id="9805924at2"/>
<keyword evidence="2" id="KW-0012">Acyltransferase</keyword>
<dbReference type="Gene3D" id="3.40.630.30">
    <property type="match status" value="1"/>
</dbReference>
<dbReference type="RefSeq" id="WP_090728634.1">
    <property type="nucleotide sequence ID" value="NZ_FOOU01000009.1"/>
</dbReference>
<name>A0A1I2T5J3_9GAMM</name>
<dbReference type="SUPFAM" id="SSF55729">
    <property type="entry name" value="Acyl-CoA N-acyltransferases (Nat)"/>
    <property type="match status" value="1"/>
</dbReference>
<dbReference type="PANTHER" id="PTHR10545">
    <property type="entry name" value="DIAMINE N-ACETYLTRANSFERASE"/>
    <property type="match status" value="1"/>
</dbReference>
<dbReference type="Pfam" id="PF00583">
    <property type="entry name" value="Acetyltransf_1"/>
    <property type="match status" value="1"/>
</dbReference>
<dbReference type="InterPro" id="IPR000182">
    <property type="entry name" value="GNAT_dom"/>
</dbReference>
<sequence length="153" mass="17561">MPLTQKISVTPVHADDREQWQRLYYDYADFYQVPMNQDILDSVWSWISDDSQAFYALIAKDHAGNAVGLMHYRAMLSPLRGAAVGFLDDLYVDPAVRGEGVVDQLFAELSAAAKKQGWPLVRWITAENNYRARSVYDKLATKTHWQTYQLTIE</sequence>
<evidence type="ECO:0000259" key="3">
    <source>
        <dbReference type="PROSITE" id="PS51186"/>
    </source>
</evidence>
<reference evidence="5" key="1">
    <citation type="submission" date="2016-10" db="EMBL/GenBank/DDBJ databases">
        <authorList>
            <person name="Varghese N."/>
            <person name="Submissions S."/>
        </authorList>
    </citation>
    <scope>NUCLEOTIDE SEQUENCE [LARGE SCALE GENOMIC DNA]</scope>
    <source>
        <strain evidence="5">CGMCC 1.10971</strain>
    </source>
</reference>
<keyword evidence="5" id="KW-1185">Reference proteome</keyword>
<organism evidence="4 5">
    <name type="scientific">Neptunomonas qingdaonensis</name>
    <dbReference type="NCBI Taxonomy" id="1045558"/>
    <lineage>
        <taxon>Bacteria</taxon>
        <taxon>Pseudomonadati</taxon>
        <taxon>Pseudomonadota</taxon>
        <taxon>Gammaproteobacteria</taxon>
        <taxon>Oceanospirillales</taxon>
        <taxon>Oceanospirillaceae</taxon>
        <taxon>Neptunomonas</taxon>
    </lineage>
</organism>
<evidence type="ECO:0000313" key="4">
    <source>
        <dbReference type="EMBL" id="SFG60080.1"/>
    </source>
</evidence>
<dbReference type="CDD" id="cd04301">
    <property type="entry name" value="NAT_SF"/>
    <property type="match status" value="1"/>
</dbReference>
<dbReference type="STRING" id="1045558.SAMN05216175_10991"/>
<dbReference type="PANTHER" id="PTHR10545:SF42">
    <property type="entry name" value="ACETYLTRANSFERASE"/>
    <property type="match status" value="1"/>
</dbReference>
<dbReference type="GO" id="GO:0008080">
    <property type="term" value="F:N-acetyltransferase activity"/>
    <property type="evidence" value="ECO:0007669"/>
    <property type="project" value="TreeGrafter"/>
</dbReference>
<dbReference type="InterPro" id="IPR016181">
    <property type="entry name" value="Acyl_CoA_acyltransferase"/>
</dbReference>
<feature type="domain" description="N-acetyltransferase" evidence="3">
    <location>
        <begin position="7"/>
        <end position="153"/>
    </location>
</feature>
<protein>
    <submittedName>
        <fullName evidence="4">Acetyltransferase (GNAT) family protein</fullName>
    </submittedName>
</protein>
<dbReference type="PROSITE" id="PS51186">
    <property type="entry name" value="GNAT"/>
    <property type="match status" value="1"/>
</dbReference>
<evidence type="ECO:0000256" key="2">
    <source>
        <dbReference type="ARBA" id="ARBA00023315"/>
    </source>
</evidence>
<dbReference type="AlphaFoldDB" id="A0A1I2T5J3"/>
<evidence type="ECO:0000256" key="1">
    <source>
        <dbReference type="ARBA" id="ARBA00022679"/>
    </source>
</evidence>
<proteinExistence type="predicted"/>
<dbReference type="InterPro" id="IPR051016">
    <property type="entry name" value="Diverse_Substrate_AcTransf"/>
</dbReference>
<dbReference type="EMBL" id="FOOU01000009">
    <property type="protein sequence ID" value="SFG60080.1"/>
    <property type="molecule type" value="Genomic_DNA"/>
</dbReference>
<accession>A0A1I2T5J3</accession>
<keyword evidence="1 4" id="KW-0808">Transferase</keyword>